<evidence type="ECO:0000313" key="3">
    <source>
        <dbReference type="Proteomes" id="UP000031668"/>
    </source>
</evidence>
<dbReference type="EMBL" id="JWZT01002870">
    <property type="protein sequence ID" value="KII68321.1"/>
    <property type="molecule type" value="Genomic_DNA"/>
</dbReference>
<accession>A0A0C2MM74</accession>
<feature type="compositionally biased region" description="Basic and acidic residues" evidence="1">
    <location>
        <begin position="27"/>
        <end position="40"/>
    </location>
</feature>
<gene>
    <name evidence="2" type="ORF">RF11_06765</name>
</gene>
<reference evidence="2 3" key="1">
    <citation type="journal article" date="2014" name="Genome Biol. Evol.">
        <title>The genome of the myxosporean Thelohanellus kitauei shows adaptations to nutrient acquisition within its fish host.</title>
        <authorList>
            <person name="Yang Y."/>
            <person name="Xiong J."/>
            <person name="Zhou Z."/>
            <person name="Huo F."/>
            <person name="Miao W."/>
            <person name="Ran C."/>
            <person name="Liu Y."/>
            <person name="Zhang J."/>
            <person name="Feng J."/>
            <person name="Wang M."/>
            <person name="Wang M."/>
            <person name="Wang L."/>
            <person name="Yao B."/>
        </authorList>
    </citation>
    <scope>NUCLEOTIDE SEQUENCE [LARGE SCALE GENOMIC DNA]</scope>
    <source>
        <strain evidence="2">Wuqing</strain>
    </source>
</reference>
<comment type="caution">
    <text evidence="2">The sequence shown here is derived from an EMBL/GenBank/DDBJ whole genome shotgun (WGS) entry which is preliminary data.</text>
</comment>
<name>A0A0C2MM74_THEKT</name>
<sequence length="141" mass="16689">MVYEDEFCLTHKYSRFTNFKHAFSNLDPDRSTSSKNESRQVKSNQRTRNGRRLVTVSREINNIGVPRKPSRKSRKIQQNLDHLMEIASSYDTMEVEPVLHTPTTFSILLHNTNSYEKWLEFIEFDEDKQHLILKGCAILWK</sequence>
<evidence type="ECO:0000313" key="2">
    <source>
        <dbReference type="EMBL" id="KII68321.1"/>
    </source>
</evidence>
<dbReference type="Proteomes" id="UP000031668">
    <property type="component" value="Unassembled WGS sequence"/>
</dbReference>
<proteinExistence type="predicted"/>
<feature type="region of interest" description="Disordered" evidence="1">
    <location>
        <begin position="25"/>
        <end position="52"/>
    </location>
</feature>
<protein>
    <submittedName>
        <fullName evidence="2">Uncharacterized protein</fullName>
    </submittedName>
</protein>
<dbReference type="AlphaFoldDB" id="A0A0C2MM74"/>
<keyword evidence="3" id="KW-1185">Reference proteome</keyword>
<evidence type="ECO:0000256" key="1">
    <source>
        <dbReference type="SAM" id="MobiDB-lite"/>
    </source>
</evidence>
<organism evidence="2 3">
    <name type="scientific">Thelohanellus kitauei</name>
    <name type="common">Myxosporean</name>
    <dbReference type="NCBI Taxonomy" id="669202"/>
    <lineage>
        <taxon>Eukaryota</taxon>
        <taxon>Metazoa</taxon>
        <taxon>Cnidaria</taxon>
        <taxon>Myxozoa</taxon>
        <taxon>Myxosporea</taxon>
        <taxon>Bivalvulida</taxon>
        <taxon>Platysporina</taxon>
        <taxon>Myxobolidae</taxon>
        <taxon>Thelohanellus</taxon>
    </lineage>
</organism>